<dbReference type="AlphaFoldDB" id="A0A6N7Q162"/>
<keyword evidence="3 4" id="KW-0472">Membrane</keyword>
<sequence>MKNLDPKRARWIRIRMGILCGMMGLGLGVIVSGAHRIQVEDGEDWYDLAERQRQRRLHVTPKRGTIYDRNGASLAESVEVPSISLDAVELLRGIEERYLPMRIQQYGERIAQALNMPAEDVVEKISRRRRFVWLKRRVSEAEVAAVRALGDKKQRYPVRGLQIEGEGHRFYPNRELGGPLIGFVSPDGEGREGLELALDHELRGKSSEVRGLRDRSGRLIFSEGIEDEAALAGHNVYLTIDKGIQFTVERELDSAMKTYEATGGAVVVADPSNGEILAMASAPGYNPNDYSVSDPDARRNRCIVDRFEPGSTIKVFSIGTALAARSVNPTASIYCEEGNMAIDNVVIHDTHPAKWLTVTQILSLSSNIGTAKIAFGLGEQRLYEGFRRFGFGDTTGIPLPGESMGVLRPRGRPWVSVETAAASFGQGISVTTLQLTMAMAAIANGGKLLEPVLVKRVTDGGGTVLTETQPRVRREAIQAATAKLMSEMLVAVTEGDGTGVEAAIPGFRVAGKTGTAQKIDPATGRYTDTHYVASFVGFVPADKPRLVISVVLDEPLGGTYGGGSVAAPVFRRIGEMALRYLGVTPRGSVPMKLSEVSDRAKVGDPATSTYQVLTEARSAAAPITAGVVTPSAPMKSGETRVPDLTGQPVREAIRAATAAGLAPAAFGTGRLARVEPPAGTVLPKGAAVKLFFEPSS</sequence>
<dbReference type="InterPro" id="IPR005543">
    <property type="entry name" value="PASTA_dom"/>
</dbReference>
<dbReference type="InterPro" id="IPR036138">
    <property type="entry name" value="PBP_dimer_sf"/>
</dbReference>
<dbReference type="SUPFAM" id="SSF56601">
    <property type="entry name" value="beta-lactamase/transpeptidase-like"/>
    <property type="match status" value="1"/>
</dbReference>
<dbReference type="EMBL" id="WJIE01000009">
    <property type="protein sequence ID" value="MRG95974.1"/>
    <property type="molecule type" value="Genomic_DNA"/>
</dbReference>
<protein>
    <submittedName>
        <fullName evidence="6">PASTA domain-containing protein</fullName>
    </submittedName>
</protein>
<dbReference type="GO" id="GO:0004180">
    <property type="term" value="F:carboxypeptidase activity"/>
    <property type="evidence" value="ECO:0007669"/>
    <property type="project" value="UniProtKB-KW"/>
</dbReference>
<evidence type="ECO:0000256" key="4">
    <source>
        <dbReference type="SAM" id="Phobius"/>
    </source>
</evidence>
<dbReference type="InterPro" id="IPR001460">
    <property type="entry name" value="PCN-bd_Tpept"/>
</dbReference>
<comment type="subcellular location">
    <subcellularLocation>
        <location evidence="1">Membrane</location>
    </subcellularLocation>
</comment>
<dbReference type="InterPro" id="IPR005311">
    <property type="entry name" value="PBP_dimer"/>
</dbReference>
<comment type="caution">
    <text evidence="6">The sequence shown here is derived from an EMBL/GenBank/DDBJ whole genome shotgun (WGS) entry which is preliminary data.</text>
</comment>
<keyword evidence="2" id="KW-0645">Protease</keyword>
<dbReference type="InterPro" id="IPR012338">
    <property type="entry name" value="Beta-lactam/transpept-like"/>
</dbReference>
<evidence type="ECO:0000256" key="3">
    <source>
        <dbReference type="ARBA" id="ARBA00023136"/>
    </source>
</evidence>
<dbReference type="Gene3D" id="3.30.450.330">
    <property type="match status" value="1"/>
</dbReference>
<dbReference type="InterPro" id="IPR050515">
    <property type="entry name" value="Beta-lactam/transpept"/>
</dbReference>
<keyword evidence="4" id="KW-0812">Transmembrane</keyword>
<dbReference type="Pfam" id="PF03717">
    <property type="entry name" value="PBP_dimer"/>
    <property type="match status" value="1"/>
</dbReference>
<evidence type="ECO:0000313" key="6">
    <source>
        <dbReference type="EMBL" id="MRG95974.1"/>
    </source>
</evidence>
<dbReference type="Gene3D" id="3.90.1310.10">
    <property type="entry name" value="Penicillin-binding protein 2a (Domain 2)"/>
    <property type="match status" value="1"/>
</dbReference>
<reference evidence="6 7" key="1">
    <citation type="submission" date="2019-10" db="EMBL/GenBank/DDBJ databases">
        <title>A soil myxobacterium in the family Polyangiaceae.</title>
        <authorList>
            <person name="Li Y."/>
            <person name="Wang J."/>
        </authorList>
    </citation>
    <scope>NUCLEOTIDE SEQUENCE [LARGE SCALE GENOMIC DNA]</scope>
    <source>
        <strain evidence="6 7">DSM 14734</strain>
    </source>
</reference>
<organism evidence="6 7">
    <name type="scientific">Polyangium spumosum</name>
    <dbReference type="NCBI Taxonomy" id="889282"/>
    <lineage>
        <taxon>Bacteria</taxon>
        <taxon>Pseudomonadati</taxon>
        <taxon>Myxococcota</taxon>
        <taxon>Polyangia</taxon>
        <taxon>Polyangiales</taxon>
        <taxon>Polyangiaceae</taxon>
        <taxon>Polyangium</taxon>
    </lineage>
</organism>
<keyword evidence="2" id="KW-0378">Hydrolase</keyword>
<dbReference type="RefSeq" id="WP_338046620.1">
    <property type="nucleotide sequence ID" value="NZ_WJIE01000009.1"/>
</dbReference>
<feature type="domain" description="PASTA" evidence="5">
    <location>
        <begin position="635"/>
        <end position="694"/>
    </location>
</feature>
<dbReference type="Pfam" id="PF00905">
    <property type="entry name" value="Transpeptidase"/>
    <property type="match status" value="1"/>
</dbReference>
<gene>
    <name evidence="6" type="ORF">GF068_29250</name>
</gene>
<dbReference type="PANTHER" id="PTHR30627">
    <property type="entry name" value="PEPTIDOGLYCAN D,D-TRANSPEPTIDASE"/>
    <property type="match status" value="1"/>
</dbReference>
<evidence type="ECO:0000256" key="1">
    <source>
        <dbReference type="ARBA" id="ARBA00004370"/>
    </source>
</evidence>
<dbReference type="SUPFAM" id="SSF54184">
    <property type="entry name" value="Penicillin-binding protein 2x (pbp-2x), c-terminal domain"/>
    <property type="match status" value="1"/>
</dbReference>
<proteinExistence type="predicted"/>
<dbReference type="Pfam" id="PF03793">
    <property type="entry name" value="PASTA"/>
    <property type="match status" value="1"/>
</dbReference>
<keyword evidence="7" id="KW-1185">Reference proteome</keyword>
<feature type="transmembrane region" description="Helical" evidence="4">
    <location>
        <begin position="12"/>
        <end position="31"/>
    </location>
</feature>
<dbReference type="GO" id="GO:0008658">
    <property type="term" value="F:penicillin binding"/>
    <property type="evidence" value="ECO:0007669"/>
    <property type="project" value="InterPro"/>
</dbReference>
<dbReference type="SUPFAM" id="SSF56519">
    <property type="entry name" value="Penicillin binding protein dimerisation domain"/>
    <property type="match status" value="1"/>
</dbReference>
<dbReference type="Gene3D" id="3.40.710.10">
    <property type="entry name" value="DD-peptidase/beta-lactamase superfamily"/>
    <property type="match status" value="1"/>
</dbReference>
<evidence type="ECO:0000256" key="2">
    <source>
        <dbReference type="ARBA" id="ARBA00022645"/>
    </source>
</evidence>
<keyword evidence="2" id="KW-0121">Carboxypeptidase</keyword>
<keyword evidence="4" id="KW-1133">Transmembrane helix</keyword>
<name>A0A6N7Q162_9BACT</name>
<evidence type="ECO:0000259" key="5">
    <source>
        <dbReference type="PROSITE" id="PS51178"/>
    </source>
</evidence>
<dbReference type="GO" id="GO:0071555">
    <property type="term" value="P:cell wall organization"/>
    <property type="evidence" value="ECO:0007669"/>
    <property type="project" value="TreeGrafter"/>
</dbReference>
<dbReference type="PANTHER" id="PTHR30627:SF1">
    <property type="entry name" value="PEPTIDOGLYCAN D,D-TRANSPEPTIDASE FTSI"/>
    <property type="match status" value="1"/>
</dbReference>
<accession>A0A6N7Q162</accession>
<evidence type="ECO:0000313" key="7">
    <source>
        <dbReference type="Proteomes" id="UP000440224"/>
    </source>
</evidence>
<dbReference type="PROSITE" id="PS51178">
    <property type="entry name" value="PASTA"/>
    <property type="match status" value="1"/>
</dbReference>
<dbReference type="GO" id="GO:0005886">
    <property type="term" value="C:plasma membrane"/>
    <property type="evidence" value="ECO:0007669"/>
    <property type="project" value="TreeGrafter"/>
</dbReference>
<dbReference type="Proteomes" id="UP000440224">
    <property type="component" value="Unassembled WGS sequence"/>
</dbReference>